<feature type="region of interest" description="Disordered" evidence="1">
    <location>
        <begin position="99"/>
        <end position="139"/>
    </location>
</feature>
<comment type="caution">
    <text evidence="2">The sequence shown here is derived from an EMBL/GenBank/DDBJ whole genome shotgun (WGS) entry which is preliminary data.</text>
</comment>
<reference evidence="2 3" key="1">
    <citation type="submission" date="2021-02" db="EMBL/GenBank/DDBJ databases">
        <title>Plant Genome Project.</title>
        <authorList>
            <person name="Zhang R.-G."/>
        </authorList>
    </citation>
    <scope>NUCLEOTIDE SEQUENCE [LARGE SCALE GENOMIC DNA]</scope>
    <source>
        <tissue evidence="2">Leaves</tissue>
    </source>
</reference>
<accession>A0ABQ8I310</accession>
<evidence type="ECO:0000256" key="1">
    <source>
        <dbReference type="SAM" id="MobiDB-lite"/>
    </source>
</evidence>
<feature type="compositionally biased region" description="Pro residues" evidence="1">
    <location>
        <begin position="121"/>
        <end position="131"/>
    </location>
</feature>
<name>A0ABQ8I310_9ROSI</name>
<feature type="compositionally biased region" description="Basic and acidic residues" evidence="1">
    <location>
        <begin position="99"/>
        <end position="114"/>
    </location>
</feature>
<gene>
    <name evidence="2" type="ORF">JRO89_XS05G0237300</name>
</gene>
<evidence type="ECO:0000313" key="2">
    <source>
        <dbReference type="EMBL" id="KAH7571003.1"/>
    </source>
</evidence>
<protein>
    <submittedName>
        <fullName evidence="2">Uncharacterized protein</fullName>
    </submittedName>
</protein>
<proteinExistence type="predicted"/>
<keyword evidence="3" id="KW-1185">Reference proteome</keyword>
<organism evidence="2 3">
    <name type="scientific">Xanthoceras sorbifolium</name>
    <dbReference type="NCBI Taxonomy" id="99658"/>
    <lineage>
        <taxon>Eukaryota</taxon>
        <taxon>Viridiplantae</taxon>
        <taxon>Streptophyta</taxon>
        <taxon>Embryophyta</taxon>
        <taxon>Tracheophyta</taxon>
        <taxon>Spermatophyta</taxon>
        <taxon>Magnoliopsida</taxon>
        <taxon>eudicotyledons</taxon>
        <taxon>Gunneridae</taxon>
        <taxon>Pentapetalae</taxon>
        <taxon>rosids</taxon>
        <taxon>malvids</taxon>
        <taxon>Sapindales</taxon>
        <taxon>Sapindaceae</taxon>
        <taxon>Xanthoceroideae</taxon>
        <taxon>Xanthoceras</taxon>
    </lineage>
</organism>
<sequence>MAYSHCKLMGAPLSAMTGERGLLFSRPVTVAALPRHQVRREGGRNLQAPKAVSVSRRDAMLCVTAEILSGIAMLSAEPAEARVTKLERRRKIMEKLEKIREKAGESKPKTEYKVDTTPAPTLLPRPQPQPQPLVEAILP</sequence>
<evidence type="ECO:0000313" key="3">
    <source>
        <dbReference type="Proteomes" id="UP000827721"/>
    </source>
</evidence>
<dbReference type="EMBL" id="JAFEMO010000005">
    <property type="protein sequence ID" value="KAH7571003.1"/>
    <property type="molecule type" value="Genomic_DNA"/>
</dbReference>
<dbReference type="Proteomes" id="UP000827721">
    <property type="component" value="Unassembled WGS sequence"/>
</dbReference>